<dbReference type="Proteomes" id="UP000278807">
    <property type="component" value="Unassembled WGS sequence"/>
</dbReference>
<evidence type="ECO:0000256" key="1">
    <source>
        <dbReference type="SAM" id="MobiDB-lite"/>
    </source>
</evidence>
<sequence>MEYPQKKRSDSTNASTNPRKIPRVTYLERLDFHRDLILNAIKQIRVVKASKKDEIKAYLLSYHKIPLSDTDICIRKLHDRGDIVAYINRNCVSYLEPNEVKKQGVILNRPLISEKLENSIRVLISKAKGNTNSGFTEEEIKEVLYELENEATIPPELTGFKLRRALAVESKYGGLVELPNGCYTLKDGGGQNSLPSNSTTKIGERREPCPARSKDSSSPIKKRKLSPIAMKLPEAPPNTLTLTRIMSDLEMEESEFCATDLNAHSKLSDMNTHENSHFSESSTSEEFETQPSLITNSEELIEYLMTSLTEEEIMSGIPQWEKDPD</sequence>
<dbReference type="AlphaFoldDB" id="A0A0R3TZJ0"/>
<dbReference type="EMBL" id="UZAE01015184">
    <property type="protein sequence ID" value="VDO15392.1"/>
    <property type="molecule type" value="Genomic_DNA"/>
</dbReference>
<proteinExistence type="predicted"/>
<dbReference type="OrthoDB" id="10496616at2759"/>
<reference evidence="2 3" key="2">
    <citation type="submission" date="2018-11" db="EMBL/GenBank/DDBJ databases">
        <authorList>
            <consortium name="Pathogen Informatics"/>
        </authorList>
    </citation>
    <scope>NUCLEOTIDE SEQUENCE [LARGE SCALE GENOMIC DNA]</scope>
</reference>
<feature type="region of interest" description="Disordered" evidence="1">
    <location>
        <begin position="271"/>
        <end position="290"/>
    </location>
</feature>
<protein>
    <submittedName>
        <fullName evidence="4">H15 domain-containing protein</fullName>
    </submittedName>
</protein>
<feature type="compositionally biased region" description="Basic and acidic residues" evidence="1">
    <location>
        <begin position="202"/>
        <end position="215"/>
    </location>
</feature>
<organism evidence="4">
    <name type="scientific">Rodentolepis nana</name>
    <name type="common">Dwarf tapeworm</name>
    <name type="synonym">Hymenolepis nana</name>
    <dbReference type="NCBI Taxonomy" id="102285"/>
    <lineage>
        <taxon>Eukaryota</taxon>
        <taxon>Metazoa</taxon>
        <taxon>Spiralia</taxon>
        <taxon>Lophotrochozoa</taxon>
        <taxon>Platyhelminthes</taxon>
        <taxon>Cestoda</taxon>
        <taxon>Eucestoda</taxon>
        <taxon>Cyclophyllidea</taxon>
        <taxon>Hymenolepididae</taxon>
        <taxon>Rodentolepis</taxon>
    </lineage>
</organism>
<accession>A0A0R3TZJ0</accession>
<evidence type="ECO:0000313" key="4">
    <source>
        <dbReference type="WBParaSite" id="HNAJ_0001328901-mRNA-1"/>
    </source>
</evidence>
<name>A0A0R3TZJ0_RODNA</name>
<gene>
    <name evidence="2" type="ORF">HNAJ_LOCUS13263</name>
</gene>
<dbReference type="STRING" id="102285.A0A0R3TZJ0"/>
<reference evidence="4" key="1">
    <citation type="submission" date="2017-02" db="UniProtKB">
        <authorList>
            <consortium name="WormBaseParasite"/>
        </authorList>
    </citation>
    <scope>IDENTIFICATION</scope>
</reference>
<keyword evidence="3" id="KW-1185">Reference proteome</keyword>
<evidence type="ECO:0000313" key="2">
    <source>
        <dbReference type="EMBL" id="VDO15392.1"/>
    </source>
</evidence>
<dbReference type="WBParaSite" id="HNAJ_0001328901-mRNA-1">
    <property type="protein sequence ID" value="HNAJ_0001328901-mRNA-1"/>
    <property type="gene ID" value="HNAJ_0001328901"/>
</dbReference>
<evidence type="ECO:0000313" key="3">
    <source>
        <dbReference type="Proteomes" id="UP000278807"/>
    </source>
</evidence>
<feature type="compositionally biased region" description="Polar residues" evidence="1">
    <location>
        <begin position="192"/>
        <end position="201"/>
    </location>
</feature>
<feature type="region of interest" description="Disordered" evidence="1">
    <location>
        <begin position="188"/>
        <end position="223"/>
    </location>
</feature>